<dbReference type="AlphaFoldDB" id="A0A1A8W7W0"/>
<gene>
    <name evidence="1" type="ORF">POVCU2_0052250</name>
</gene>
<protein>
    <submittedName>
        <fullName evidence="1">PIR Superfamily Protein</fullName>
    </submittedName>
</protein>
<organism evidence="1 2">
    <name type="scientific">Plasmodium ovale curtisi</name>
    <dbReference type="NCBI Taxonomy" id="864141"/>
    <lineage>
        <taxon>Eukaryota</taxon>
        <taxon>Sar</taxon>
        <taxon>Alveolata</taxon>
        <taxon>Apicomplexa</taxon>
        <taxon>Aconoidasida</taxon>
        <taxon>Haemosporida</taxon>
        <taxon>Plasmodiidae</taxon>
        <taxon>Plasmodium</taxon>
        <taxon>Plasmodium (Plasmodium)</taxon>
    </lineage>
</organism>
<dbReference type="Pfam" id="PF05795">
    <property type="entry name" value="Plasmodium_Vir"/>
    <property type="match status" value="1"/>
</dbReference>
<sequence>MAEGTPDYGFFEHYKDFMDIESEIGENEHNQSILLCSNKISGSSRSSEIMPICKKFVNFFTKLDSKYSQSANTHTSKKYPEFLNCWLNHQLRDKNITAASTFNLYKHIQDNLNDIKASDKLKNKIYEINSTDFDKTNILYELYKILYNFDKLYSNNCSEFLTKLKQYYNKGWKKCYEKRDDKFHTALDLFRKTYEKRLSSISNSCKDKGLLVLPELVSSELSQMTSTSAGKIGLNLTLNKERQFVNELPRITDEYPNLKELLSQQYNLLYEHDRNAHKDRIMKILREFIDYCTKNYGNENLEPFLKEFFSEFYSQKVSHYEDIYLECSRNMKSNHYCTEYQECRKLLGFNLFSLKGNIEDYILSKSKLFKGKNTLKGNPSYEEQEDNAVPNVTPALVGTVVGGFFLSYFLFKFTPFGPWVHRVILKDEEYLPNFDEENFQYLYEYYPEYDYFNPDYENVNIAYYPS</sequence>
<reference evidence="2" key="1">
    <citation type="submission" date="2016-05" db="EMBL/GenBank/DDBJ databases">
        <authorList>
            <person name="Naeem Raeece"/>
        </authorList>
    </citation>
    <scope>NUCLEOTIDE SEQUENCE [LARGE SCALE GENOMIC DNA]</scope>
</reference>
<dbReference type="InterPro" id="IPR008780">
    <property type="entry name" value="Plasmodium_Vir"/>
</dbReference>
<name>A0A1A8W7W0_PLAOA</name>
<dbReference type="EMBL" id="FLQU01000680">
    <property type="protein sequence ID" value="SBS89097.1"/>
    <property type="molecule type" value="Genomic_DNA"/>
</dbReference>
<dbReference type="Proteomes" id="UP000078560">
    <property type="component" value="Unassembled WGS sequence"/>
</dbReference>
<accession>A0A1A8W7W0</accession>
<evidence type="ECO:0000313" key="1">
    <source>
        <dbReference type="EMBL" id="SBS89097.1"/>
    </source>
</evidence>
<proteinExistence type="predicted"/>
<evidence type="ECO:0000313" key="2">
    <source>
        <dbReference type="Proteomes" id="UP000078560"/>
    </source>
</evidence>